<dbReference type="Proteomes" id="UP001266305">
    <property type="component" value="Unassembled WGS sequence"/>
</dbReference>
<dbReference type="InterPro" id="IPR038398">
    <property type="entry name" value="NCD2_sf"/>
</dbReference>
<evidence type="ECO:0000256" key="1">
    <source>
        <dbReference type="SAM" id="MobiDB-lite"/>
    </source>
</evidence>
<organism evidence="3 4">
    <name type="scientific">Saguinus oedipus</name>
    <name type="common">Cotton-top tamarin</name>
    <name type="synonym">Oedipomidas oedipus</name>
    <dbReference type="NCBI Taxonomy" id="9490"/>
    <lineage>
        <taxon>Eukaryota</taxon>
        <taxon>Metazoa</taxon>
        <taxon>Chordata</taxon>
        <taxon>Craniata</taxon>
        <taxon>Vertebrata</taxon>
        <taxon>Euteleostomi</taxon>
        <taxon>Mammalia</taxon>
        <taxon>Eutheria</taxon>
        <taxon>Euarchontoglires</taxon>
        <taxon>Primates</taxon>
        <taxon>Haplorrhini</taxon>
        <taxon>Platyrrhini</taxon>
        <taxon>Cebidae</taxon>
        <taxon>Callitrichinae</taxon>
        <taxon>Saguinus</taxon>
    </lineage>
</organism>
<evidence type="ECO:0000259" key="2">
    <source>
        <dbReference type="Pfam" id="PF04905"/>
    </source>
</evidence>
<dbReference type="PANTHER" id="PTHR12623">
    <property type="entry name" value="NGFI-A BINDING PROTEIN"/>
    <property type="match status" value="1"/>
</dbReference>
<dbReference type="Gene3D" id="1.20.120.2010">
    <property type="entry name" value="NAB conserved domain 2"/>
    <property type="match status" value="1"/>
</dbReference>
<dbReference type="InterPro" id="IPR006989">
    <property type="entry name" value="NAB_co-repressor_dom"/>
</dbReference>
<accession>A0ABQ9TH68</accession>
<dbReference type="InterPro" id="IPR039040">
    <property type="entry name" value="NAB_fam"/>
</dbReference>
<comment type="caution">
    <text evidence="3">The sequence shown here is derived from an EMBL/GenBank/DDBJ whole genome shotgun (WGS) entry which is preliminary data.</text>
</comment>
<evidence type="ECO:0000313" key="3">
    <source>
        <dbReference type="EMBL" id="KAK2084051.1"/>
    </source>
</evidence>
<reference evidence="3 4" key="1">
    <citation type="submission" date="2023-05" db="EMBL/GenBank/DDBJ databases">
        <title>B98-5 Cell Line De Novo Hybrid Assembly: An Optical Mapping Approach.</title>
        <authorList>
            <person name="Kananen K."/>
            <person name="Auerbach J.A."/>
            <person name="Kautto E."/>
            <person name="Blachly J.S."/>
        </authorList>
    </citation>
    <scope>NUCLEOTIDE SEQUENCE [LARGE SCALE GENOMIC DNA]</scope>
    <source>
        <strain evidence="3">B95-8</strain>
        <tissue evidence="3">Cell line</tissue>
    </source>
</reference>
<dbReference type="PANTHER" id="PTHR12623:SF9">
    <property type="entry name" value="NGFI-A-BINDING PROTEIN 1"/>
    <property type="match status" value="1"/>
</dbReference>
<feature type="region of interest" description="Disordered" evidence="1">
    <location>
        <begin position="1"/>
        <end position="23"/>
    </location>
</feature>
<dbReference type="Pfam" id="PF04905">
    <property type="entry name" value="NCD2"/>
    <property type="match status" value="1"/>
</dbReference>
<gene>
    <name evidence="3" type="primary">NAB1_2</name>
    <name evidence="3" type="ORF">P7K49_039287</name>
</gene>
<sequence length="134" mass="15035">MERELSLFPADLGSPASPEESSKALDAAAALSVKQMAPTLPKSDLNEVKELLKTNKKLAKMIGHIFEMNDDDPHKEEEIRKYSAIYGRFNSKRKDGKHCMLHELTVEAAAQLCMKDNALLTRRDEHFALARPIS</sequence>
<protein>
    <submittedName>
        <fullName evidence="3">NGFI-A-binding protein 1</fullName>
    </submittedName>
</protein>
<keyword evidence="4" id="KW-1185">Reference proteome</keyword>
<dbReference type="EMBL" id="JASSZA010000023">
    <property type="protein sequence ID" value="KAK2084051.1"/>
    <property type="molecule type" value="Genomic_DNA"/>
</dbReference>
<evidence type="ECO:0000313" key="4">
    <source>
        <dbReference type="Proteomes" id="UP001266305"/>
    </source>
</evidence>
<feature type="domain" description="NAB co-repressor" evidence="2">
    <location>
        <begin position="30"/>
        <end position="133"/>
    </location>
</feature>
<proteinExistence type="predicted"/>
<name>A0ABQ9TH68_SAGOE</name>